<dbReference type="RefSeq" id="WP_245736831.1">
    <property type="nucleotide sequence ID" value="NZ_FOTY01000003.1"/>
</dbReference>
<feature type="transmembrane region" description="Helical" evidence="7">
    <location>
        <begin position="136"/>
        <end position="154"/>
    </location>
</feature>
<dbReference type="AlphaFoldDB" id="A0A1I4JKA6"/>
<gene>
    <name evidence="8" type="ORF">SAMN04488054_103209</name>
</gene>
<dbReference type="GO" id="GO:0043190">
    <property type="term" value="C:ATP-binding cassette (ABC) transporter complex"/>
    <property type="evidence" value="ECO:0007669"/>
    <property type="project" value="InterPro"/>
</dbReference>
<evidence type="ECO:0000256" key="6">
    <source>
        <dbReference type="RuleBase" id="RU003943"/>
    </source>
</evidence>
<organism evidence="8 9">
    <name type="scientific">Salibacterium qingdaonense</name>
    <dbReference type="NCBI Taxonomy" id="266892"/>
    <lineage>
        <taxon>Bacteria</taxon>
        <taxon>Bacillati</taxon>
        <taxon>Bacillota</taxon>
        <taxon>Bacilli</taxon>
        <taxon>Bacillales</taxon>
        <taxon>Bacillaceae</taxon>
    </lineage>
</organism>
<dbReference type="Gene3D" id="1.10.3470.10">
    <property type="entry name" value="ABC transporter involved in vitamin B12 uptake, BtuC"/>
    <property type="match status" value="1"/>
</dbReference>
<evidence type="ECO:0000256" key="7">
    <source>
        <dbReference type="SAM" id="Phobius"/>
    </source>
</evidence>
<proteinExistence type="inferred from homology"/>
<dbReference type="GO" id="GO:0010043">
    <property type="term" value="P:response to zinc ion"/>
    <property type="evidence" value="ECO:0007669"/>
    <property type="project" value="TreeGrafter"/>
</dbReference>
<dbReference type="STRING" id="266892.SAMN04488054_103209"/>
<evidence type="ECO:0000256" key="4">
    <source>
        <dbReference type="ARBA" id="ARBA00022989"/>
    </source>
</evidence>
<keyword evidence="3 6" id="KW-0812">Transmembrane</keyword>
<evidence type="ECO:0000256" key="1">
    <source>
        <dbReference type="ARBA" id="ARBA00004141"/>
    </source>
</evidence>
<comment type="similarity">
    <text evidence="2 6">Belongs to the ABC-3 integral membrane protein family.</text>
</comment>
<dbReference type="GO" id="GO:0055085">
    <property type="term" value="P:transmembrane transport"/>
    <property type="evidence" value="ECO:0007669"/>
    <property type="project" value="InterPro"/>
</dbReference>
<dbReference type="InterPro" id="IPR001626">
    <property type="entry name" value="ABC_TroCD"/>
</dbReference>
<dbReference type="SUPFAM" id="SSF81345">
    <property type="entry name" value="ABC transporter involved in vitamin B12 uptake, BtuC"/>
    <property type="match status" value="1"/>
</dbReference>
<keyword evidence="4 7" id="KW-1133">Transmembrane helix</keyword>
<feature type="transmembrane region" description="Helical" evidence="7">
    <location>
        <begin position="246"/>
        <end position="266"/>
    </location>
</feature>
<comment type="subcellular location">
    <subcellularLocation>
        <location evidence="6">Cell membrane</location>
        <topology evidence="6">Multi-pass membrane protein</topology>
    </subcellularLocation>
    <subcellularLocation>
        <location evidence="1">Membrane</location>
        <topology evidence="1">Multi-pass membrane protein</topology>
    </subcellularLocation>
</comment>
<accession>A0A1I4JKA6</accession>
<protein>
    <submittedName>
        <fullName evidence="8">Zinc transport system permease protein</fullName>
    </submittedName>
</protein>
<dbReference type="Proteomes" id="UP000199668">
    <property type="component" value="Unassembled WGS sequence"/>
</dbReference>
<name>A0A1I4JKA6_9BACI</name>
<keyword evidence="5 7" id="KW-0472">Membrane</keyword>
<keyword evidence="6" id="KW-0813">Transport</keyword>
<dbReference type="EMBL" id="FOTY01000003">
    <property type="protein sequence ID" value="SFL66980.1"/>
    <property type="molecule type" value="Genomic_DNA"/>
</dbReference>
<dbReference type="PANTHER" id="PTHR30477:SF22">
    <property type="entry name" value="METAL ABC TRANSPORTER PERMEASE"/>
    <property type="match status" value="1"/>
</dbReference>
<evidence type="ECO:0000256" key="2">
    <source>
        <dbReference type="ARBA" id="ARBA00008034"/>
    </source>
</evidence>
<dbReference type="Pfam" id="PF00950">
    <property type="entry name" value="ABC-3"/>
    <property type="match status" value="1"/>
</dbReference>
<feature type="transmembrane region" description="Helical" evidence="7">
    <location>
        <begin position="6"/>
        <end position="28"/>
    </location>
</feature>
<evidence type="ECO:0000313" key="8">
    <source>
        <dbReference type="EMBL" id="SFL66980.1"/>
    </source>
</evidence>
<sequence>MMELTFLERGIIAALCIGLIAPLMGTLLAVRRSSIIADSLSHVTLTGISAGVLIGGTMQFIPVHPLYTGFAFSLAGSLFIEKLRQEYASFQELAAPIILSAGIGLSAVFMSLAPSGQNEWYDYLFGSVVSVGKGDLLFILITFIVSGLLFGLFFKELVFVSFDQEGAAVSGIKMKTINFLFSFLTALVISMSMKVVGILLVGALISLPAAAALQLASSFRALVLWSIVIGEAAVLTGVISSYHLSLATGGSIVVSAALILGAVLAWKPVSARIFSRRNQL</sequence>
<evidence type="ECO:0000256" key="3">
    <source>
        <dbReference type="ARBA" id="ARBA00022692"/>
    </source>
</evidence>
<evidence type="ECO:0000313" key="9">
    <source>
        <dbReference type="Proteomes" id="UP000199668"/>
    </source>
</evidence>
<keyword evidence="9" id="KW-1185">Reference proteome</keyword>
<evidence type="ECO:0000256" key="5">
    <source>
        <dbReference type="ARBA" id="ARBA00023136"/>
    </source>
</evidence>
<feature type="transmembrane region" description="Helical" evidence="7">
    <location>
        <begin position="40"/>
        <end position="58"/>
    </location>
</feature>
<dbReference type="PANTHER" id="PTHR30477">
    <property type="entry name" value="ABC-TRANSPORTER METAL-BINDING PROTEIN"/>
    <property type="match status" value="1"/>
</dbReference>
<dbReference type="InterPro" id="IPR037294">
    <property type="entry name" value="ABC_BtuC-like"/>
</dbReference>
<feature type="transmembrane region" description="Helical" evidence="7">
    <location>
        <begin position="93"/>
        <end position="116"/>
    </location>
</feature>
<feature type="transmembrane region" description="Helical" evidence="7">
    <location>
        <begin position="222"/>
        <end position="240"/>
    </location>
</feature>
<reference evidence="8 9" key="1">
    <citation type="submission" date="2016-10" db="EMBL/GenBank/DDBJ databases">
        <authorList>
            <person name="de Groot N.N."/>
        </authorList>
    </citation>
    <scope>NUCLEOTIDE SEQUENCE [LARGE SCALE GENOMIC DNA]</scope>
    <source>
        <strain evidence="8 9">CGMCC 1.6134</strain>
    </source>
</reference>